<name>A0A0E3PTE8_9EURY</name>
<dbReference type="PATRIC" id="fig|1434118.4.peg.5105"/>
<dbReference type="HOGENOM" id="CLU_2581486_0_0_2"/>
<dbReference type="Proteomes" id="UP000033123">
    <property type="component" value="Chromosome"/>
</dbReference>
<dbReference type="AlphaFoldDB" id="A0A0E3PTE8"/>
<dbReference type="STRING" id="1434118.MSSAC_3977"/>
<sequence length="80" mass="8974">MKVGAWKETNYSSIRKLWFHPGSFVPFLFVPVPAQDELLYSLRDNIVLFMPAEILSAWLCLAGFVTQGDLRGADGGDRIT</sequence>
<evidence type="ECO:0000313" key="2">
    <source>
        <dbReference type="Proteomes" id="UP000033123"/>
    </source>
</evidence>
<dbReference type="KEGG" id="msj:MSSAC_3977"/>
<protein>
    <submittedName>
        <fullName evidence="1">Uncharacterized protein</fullName>
    </submittedName>
</protein>
<organism evidence="1 2">
    <name type="scientific">Methanosarcina siciliae C2J</name>
    <dbReference type="NCBI Taxonomy" id="1434118"/>
    <lineage>
        <taxon>Archaea</taxon>
        <taxon>Methanobacteriati</taxon>
        <taxon>Methanobacteriota</taxon>
        <taxon>Stenosarchaea group</taxon>
        <taxon>Methanomicrobia</taxon>
        <taxon>Methanosarcinales</taxon>
        <taxon>Methanosarcinaceae</taxon>
        <taxon>Methanosarcina</taxon>
    </lineage>
</organism>
<gene>
    <name evidence="1" type="ORF">MSSAC_3977</name>
</gene>
<reference evidence="1 2" key="1">
    <citation type="submission" date="2014-07" db="EMBL/GenBank/DDBJ databases">
        <title>Methanogenic archaea and the global carbon cycle.</title>
        <authorList>
            <person name="Henriksen J.R."/>
            <person name="Luke J."/>
            <person name="Reinhart S."/>
            <person name="Benedict M.N."/>
            <person name="Youngblut N.D."/>
            <person name="Metcalf M.E."/>
            <person name="Whitaker R.J."/>
            <person name="Metcalf W.W."/>
        </authorList>
    </citation>
    <scope>NUCLEOTIDE SEQUENCE [LARGE SCALE GENOMIC DNA]</scope>
    <source>
        <strain evidence="1 2">C2J</strain>
    </source>
</reference>
<proteinExistence type="predicted"/>
<dbReference type="EMBL" id="CP009508">
    <property type="protein sequence ID" value="AKB38567.1"/>
    <property type="molecule type" value="Genomic_DNA"/>
</dbReference>
<evidence type="ECO:0000313" key="1">
    <source>
        <dbReference type="EMBL" id="AKB38567.1"/>
    </source>
</evidence>
<accession>A0A0E3PTE8</accession>